<dbReference type="InterPro" id="IPR003609">
    <property type="entry name" value="Pan_app"/>
</dbReference>
<protein>
    <submittedName>
        <fullName evidence="6">Uncharacterized protein</fullName>
    </submittedName>
</protein>
<sequence>MAPLTSGAARLWILVLLTALLVPFVNGQNCFGGIESFEKTTGLAYSGSVSGQTLLQQPDQALTRDCINLCKQQSQCLSFSLNYVGFRCAAFNLNSAGRRDLLVTTPSTNYFEKICFRGVQKSSFDALCGDRLWAFERVKEGHLEGFVDREEPNVKDKEECAKMCLLEEAFPCRSADYDEVAKTCRMSREDRRSQPQAFRQVPGSTRDYLENQCSATAPTSCRYETRVGVGVVSMDLLQFATAVDDCQTQCDRETTFNCRAYSYMENRCYLSGDDTISLGPSGLPPMTNAAYGEKKCITEQCTLGVFTYEKMTGFVMRSAARTAIPLSSPGALGNTLECRQFCQMAGLDCPAFSVNYQNMRCDKLDRNSQGRTQELSPRAGENYFEKICLRGNFATACQGKAWAFERVLGLELVPTLYDKSFAHVQSRRDCEEYCLNEQTFDCRSAVYFDDTAECRLSRHDRRTQPDGMIKSSNPRINYLENQCLEVSPTCPYEKTADAYPVYTDVVQMTGIISEQSCESFCTTYPNFNCRSFAYYPSNGQCFISGEDRVSAGPASTNSRPGILFYERSCKDGVGVTDGGSSTTASGGTSPPGGHPPTSSPTFPTAQPPHTPTLFPPTVRHCSAGEKLSFARVSGHEAASRPGPILLTAPADGMTKECILRCEQRDDCRSFVIDYRRHECYIAGYYSGSLPAHLRPSPGKTYFEGICVPSSVACQRLWTFERMVDQELRGVSPREVTRFITLHDCERRCFEERRFACKSASYDVTLQECRLYADDRNSRFARLIYGRGVYYLENQCTVNTSPCPYAPIQRDVYMTHITRVVHGVSSTFQCEMECNREPDFNCRSYTYVEHGTLGPPQCLLSADSRPSVSPIVLEYRSRALYAEKDCHLDDDSRNNGVVGGTSHPPPYPQPPQGHPQQPPHRPYPPPPPPPSPPVPSPPSQQPSPGRPTPYPPRPPDFSPYPPPRFCSYEQYTYEKTTGHDMRYAPRERVPTRSAVGVVRDAYSECQRLGDRCRAFTVEYGNFQSASWLSAAAEDNRQLLAPNPVVAYFEKVCLQERTCGKMWSFERTVGHTLGGDADREVPGVLRRAQCEDLCLRERGFVCRAATYQQSRLLCRLHAENRRTRPALYGRTAEDVDYLENMCAPEPSTCQYREHADRFLPIIDRLGHAFSLAECQRQCDLERLFSCRAVNFETVHRDCALSSEDAQSTPLGSAALVHRRYSVYSEKGTCEQVSVQCNQQDMLLAMNFDTPFHGRVYAKGNPAQCFVVGNGQNTLQFAVSLGSRCGTLQEGDGRYANEVVVQQHPIIMTDTDRNIRVVCSFEAGDRTVTLGSSFARNGAYSGGLDVTTRHQPTITSVVTNTAPPPNVVMRILDPSGRDAGVVGLGDELTLRIEIQEPGSAFAIFARNLYARSSNGESLFLIDSLGCPVDPSIFPALRPDYRLPGALFANFKAFRFPSSGMVNFEVQIRFCQDRCDPVHCQSGMESFGRRRRDVSRPRARFAFRNRTRPIFLTAHRPTIVIRPYSVRTTPSTTTTTEEPTTTTTEPPGTTTTVSTEGPAATTQSDVENVTDTREIPETTSKDVTITPTLAESTGASGNKDESTEGFHWNSTVTEEATDGTVTPTLTPFPETNETAHFDSEEDDDEEGESPLMFRKQEMYLPEEMNSTGPEQRSPMDGERIEQVSSAVVFRNPEPPRPQQHVVAALPLQQATAVPFDLTSQPYGGYGLGYGRHYGSPPGSHGPYGRGYEQARHMSPEDRRQGRPPHPSHAFPYGHTWREMPYGPQPRPAVDPAWYNHEHRRLGPSPVRNEQRELSKNGRGPHYEAGGHRQAEQRMARSNESVDHISRDEHPSYDTQRPDPMSSRGIQENISAGSFGKQSGTTEDKGHPEDVSRRWPPEEGRRDDASNFAAANETRAAVDFNAGNAEFADNALPLPPQGPANSTGGQFVQEMRGGGGGVEAGGGGGYAASAMQEIVATTEKPYPEEVPLSLAIMVGEDSAPPKPHNSWARNAASVGSGYQPPRSRKREPPIQPRITEEEPACDPQNTIIITALVVSAIHVGLMLGGFFCFRWQRRSMKRKQLIASVMGDFRLPSGGVTSGVPPQLPPPTVMATSASGRSHYQHAPTTRVAGGGPMVYGKADTSFRQMYSDFETPP</sequence>
<keyword evidence="2" id="KW-1133">Transmembrane helix</keyword>
<evidence type="ECO:0000256" key="2">
    <source>
        <dbReference type="SAM" id="Phobius"/>
    </source>
</evidence>
<feature type="domain" description="Apple" evidence="4">
    <location>
        <begin position="128"/>
        <end position="213"/>
    </location>
</feature>
<feature type="domain" description="Apple" evidence="4">
    <location>
        <begin position="1057"/>
        <end position="1140"/>
    </location>
</feature>
<proteinExistence type="predicted"/>
<feature type="compositionally biased region" description="Pro residues" evidence="1">
    <location>
        <begin position="605"/>
        <end position="614"/>
    </location>
</feature>
<reference evidence="6 7" key="1">
    <citation type="journal article" date="2023" name="Arcadia Sci">
        <title>De novo assembly of a long-read Amblyomma americanum tick genome.</title>
        <authorList>
            <person name="Chou S."/>
            <person name="Poskanzer K.E."/>
            <person name="Rollins M."/>
            <person name="Thuy-Boun P.S."/>
        </authorList>
    </citation>
    <scope>NUCLEOTIDE SEQUENCE [LARGE SCALE GENOMIC DNA]</scope>
    <source>
        <strain evidence="6">F_SG_1</strain>
        <tissue evidence="6">Salivary glands</tissue>
    </source>
</reference>
<dbReference type="PANTHER" id="PTHR47327">
    <property type="entry name" value="FI18240P1-RELATED"/>
    <property type="match status" value="1"/>
</dbReference>
<feature type="domain" description="Apple" evidence="4">
    <location>
        <begin position="1147"/>
        <end position="1227"/>
    </location>
</feature>
<dbReference type="SMART" id="SM00241">
    <property type="entry name" value="ZP"/>
    <property type="match status" value="1"/>
</dbReference>
<feature type="region of interest" description="Disordered" evidence="1">
    <location>
        <begin position="1992"/>
        <end position="2034"/>
    </location>
</feature>
<dbReference type="Proteomes" id="UP001321473">
    <property type="component" value="Unassembled WGS sequence"/>
</dbReference>
<evidence type="ECO:0000259" key="4">
    <source>
        <dbReference type="PROSITE" id="PS50948"/>
    </source>
</evidence>
<feature type="domain" description="Apple" evidence="4">
    <location>
        <begin position="713"/>
        <end position="795"/>
    </location>
</feature>
<feature type="domain" description="Apple" evidence="4">
    <location>
        <begin position="621"/>
        <end position="706"/>
    </location>
</feature>
<feature type="domain" description="Apple" evidence="4">
    <location>
        <begin position="802"/>
        <end position="885"/>
    </location>
</feature>
<dbReference type="PANTHER" id="PTHR47327:SF1">
    <property type="entry name" value="RE15579P"/>
    <property type="match status" value="1"/>
</dbReference>
<feature type="compositionally biased region" description="Polar residues" evidence="1">
    <location>
        <begin position="1859"/>
        <end position="1876"/>
    </location>
</feature>
<dbReference type="SUPFAM" id="SSF57414">
    <property type="entry name" value="Hairpin loop containing domain-like"/>
    <property type="match status" value="10"/>
</dbReference>
<dbReference type="EMBL" id="JARKHS020007992">
    <property type="protein sequence ID" value="KAK8781129.1"/>
    <property type="molecule type" value="Genomic_DNA"/>
</dbReference>
<feature type="region of interest" description="Disordered" evidence="1">
    <location>
        <begin position="1923"/>
        <end position="1955"/>
    </location>
</feature>
<organism evidence="6 7">
    <name type="scientific">Amblyomma americanum</name>
    <name type="common">Lone star tick</name>
    <dbReference type="NCBI Taxonomy" id="6943"/>
    <lineage>
        <taxon>Eukaryota</taxon>
        <taxon>Metazoa</taxon>
        <taxon>Ecdysozoa</taxon>
        <taxon>Arthropoda</taxon>
        <taxon>Chelicerata</taxon>
        <taxon>Arachnida</taxon>
        <taxon>Acari</taxon>
        <taxon>Parasitiformes</taxon>
        <taxon>Ixodida</taxon>
        <taxon>Ixodoidea</taxon>
        <taxon>Ixodidae</taxon>
        <taxon>Amblyomminae</taxon>
        <taxon>Amblyomma</taxon>
    </lineage>
</organism>
<keyword evidence="2" id="KW-0812">Transmembrane</keyword>
<dbReference type="PROSITE" id="PS51034">
    <property type="entry name" value="ZP_2"/>
    <property type="match status" value="1"/>
</dbReference>
<dbReference type="Gene3D" id="3.50.4.10">
    <property type="entry name" value="Hepatocyte Growth Factor"/>
    <property type="match status" value="8"/>
</dbReference>
<feature type="compositionally biased region" description="Pro residues" evidence="1">
    <location>
        <begin position="902"/>
        <end position="960"/>
    </location>
</feature>
<keyword evidence="3" id="KW-0732">Signal</keyword>
<dbReference type="Pfam" id="PF25057">
    <property type="entry name" value="CUT_N"/>
    <property type="match status" value="1"/>
</dbReference>
<dbReference type="PROSITE" id="PS50948">
    <property type="entry name" value="PAN"/>
    <property type="match status" value="11"/>
</dbReference>
<dbReference type="GO" id="GO:0009653">
    <property type="term" value="P:anatomical structure morphogenesis"/>
    <property type="evidence" value="ECO:0007669"/>
    <property type="project" value="TreeGrafter"/>
</dbReference>
<dbReference type="InterPro" id="IPR001507">
    <property type="entry name" value="ZP_dom"/>
</dbReference>
<dbReference type="InterPro" id="IPR052774">
    <property type="entry name" value="Celegans_DevNeuronal_Protein"/>
</dbReference>
<dbReference type="Pfam" id="PF00024">
    <property type="entry name" value="PAN_1"/>
    <property type="match status" value="9"/>
</dbReference>
<feature type="region of interest" description="Disordered" evidence="1">
    <location>
        <begin position="885"/>
        <end position="960"/>
    </location>
</feature>
<feature type="compositionally biased region" description="Basic and acidic residues" evidence="1">
    <location>
        <begin position="1744"/>
        <end position="1756"/>
    </location>
</feature>
<feature type="compositionally biased region" description="Polar residues" evidence="1">
    <location>
        <begin position="1604"/>
        <end position="1628"/>
    </location>
</feature>
<feature type="chain" id="PRO_5042871334" evidence="3">
    <location>
        <begin position="28"/>
        <end position="2149"/>
    </location>
</feature>
<evidence type="ECO:0000256" key="1">
    <source>
        <dbReference type="SAM" id="MobiDB-lite"/>
    </source>
</evidence>
<feature type="domain" description="Apple" evidence="4">
    <location>
        <begin position="30"/>
        <end position="115"/>
    </location>
</feature>
<name>A0AAQ4F298_AMBAM</name>
<evidence type="ECO:0000313" key="6">
    <source>
        <dbReference type="EMBL" id="KAK8781129.1"/>
    </source>
</evidence>
<evidence type="ECO:0000259" key="5">
    <source>
        <dbReference type="PROSITE" id="PS51034"/>
    </source>
</evidence>
<feature type="domain" description="Apple" evidence="4">
    <location>
        <begin position="221"/>
        <end position="296"/>
    </location>
</feature>
<feature type="compositionally biased region" description="Polar residues" evidence="1">
    <location>
        <begin position="1577"/>
        <end position="1592"/>
    </location>
</feature>
<dbReference type="SMART" id="SM00473">
    <property type="entry name" value="PAN_AP"/>
    <property type="match status" value="11"/>
</dbReference>
<evidence type="ECO:0000256" key="3">
    <source>
        <dbReference type="SAM" id="SignalP"/>
    </source>
</evidence>
<feature type="domain" description="ZP" evidence="5">
    <location>
        <begin position="1233"/>
        <end position="1483"/>
    </location>
</feature>
<accession>A0AAQ4F298</accession>
<evidence type="ECO:0000313" key="7">
    <source>
        <dbReference type="Proteomes" id="UP001321473"/>
    </source>
</evidence>
<feature type="signal peptide" evidence="3">
    <location>
        <begin position="1"/>
        <end position="27"/>
    </location>
</feature>
<feature type="compositionally biased region" description="Low complexity" evidence="1">
    <location>
        <begin position="578"/>
        <end position="588"/>
    </location>
</feature>
<feature type="compositionally biased region" description="Low complexity" evidence="1">
    <location>
        <begin position="1524"/>
        <end position="1558"/>
    </location>
</feature>
<comment type="caution">
    <text evidence="6">The sequence shown here is derived from an EMBL/GenBank/DDBJ whole genome shotgun (WGS) entry which is preliminary data.</text>
</comment>
<feature type="compositionally biased region" description="Basic and acidic residues" evidence="1">
    <location>
        <begin position="1804"/>
        <end position="1847"/>
    </location>
</feature>
<feature type="domain" description="Apple" evidence="4">
    <location>
        <begin position="490"/>
        <end position="569"/>
    </location>
</feature>
<feature type="region of interest" description="Disordered" evidence="1">
    <location>
        <begin position="1732"/>
        <end position="1899"/>
    </location>
</feature>
<feature type="compositionally biased region" description="Low complexity" evidence="1">
    <location>
        <begin position="1732"/>
        <end position="1743"/>
    </location>
</feature>
<feature type="domain" description="Apple" evidence="4">
    <location>
        <begin position="301"/>
        <end position="388"/>
    </location>
</feature>
<gene>
    <name evidence="6" type="ORF">V5799_017528</name>
</gene>
<keyword evidence="2" id="KW-0472">Membrane</keyword>
<dbReference type="InterPro" id="IPR056953">
    <property type="entry name" value="CUT_N"/>
</dbReference>
<feature type="compositionally biased region" description="Acidic residues" evidence="1">
    <location>
        <begin position="1635"/>
        <end position="1644"/>
    </location>
</feature>
<keyword evidence="7" id="KW-1185">Reference proteome</keyword>
<feature type="compositionally biased region" description="Basic and acidic residues" evidence="1">
    <location>
        <begin position="1566"/>
        <end position="1576"/>
    </location>
</feature>
<feature type="compositionally biased region" description="Basic and acidic residues" evidence="1">
    <location>
        <begin position="1877"/>
        <end position="1899"/>
    </location>
</feature>
<feature type="domain" description="Apple" evidence="4">
    <location>
        <begin position="397"/>
        <end position="483"/>
    </location>
</feature>
<feature type="region of interest" description="Disordered" evidence="1">
    <location>
        <begin position="575"/>
        <end position="616"/>
    </location>
</feature>
<feature type="transmembrane region" description="Helical" evidence="2">
    <location>
        <begin position="2042"/>
        <end position="2064"/>
    </location>
</feature>
<feature type="region of interest" description="Disordered" evidence="1">
    <location>
        <begin position="1523"/>
        <end position="1644"/>
    </location>
</feature>
<dbReference type="CDD" id="cd01099">
    <property type="entry name" value="PAN_AP_HGF"/>
    <property type="match status" value="6"/>
</dbReference>